<dbReference type="AlphaFoldDB" id="V8R7U4"/>
<evidence type="ECO:0000313" key="2">
    <source>
        <dbReference type="EMBL" id="ETF07967.1"/>
    </source>
</evidence>
<proteinExistence type="predicted"/>
<organism evidence="2">
    <name type="scientific">Pseudomonas moraviensis R28-S</name>
    <dbReference type="NCBI Taxonomy" id="1395516"/>
    <lineage>
        <taxon>Bacteria</taxon>
        <taxon>Pseudomonadati</taxon>
        <taxon>Pseudomonadota</taxon>
        <taxon>Gammaproteobacteria</taxon>
        <taxon>Pseudomonadales</taxon>
        <taxon>Pseudomonadaceae</taxon>
        <taxon>Pseudomonas</taxon>
    </lineage>
</organism>
<sequence>MAKTILRVRQGAIAYYLNESSTGAKNSGRRFILSRTSDYGKTKDGWIKVNTGEHQALLNIAGDIEQFYACDSLYASKPHRSHVDRHTTRGLAGKWKGVAFPARMTHGRDATQSTDNENVSRHEQR</sequence>
<name>V8R7U4_9PSED</name>
<dbReference type="HOGENOM" id="CLU_160687_0_0_6"/>
<protein>
    <submittedName>
        <fullName evidence="2">Uncharacterized protein</fullName>
    </submittedName>
</protein>
<dbReference type="PATRIC" id="fig|1395516.4.peg.602"/>
<dbReference type="Proteomes" id="UP000024771">
    <property type="component" value="Chromosome"/>
</dbReference>
<evidence type="ECO:0000256" key="1">
    <source>
        <dbReference type="SAM" id="MobiDB-lite"/>
    </source>
</evidence>
<gene>
    <name evidence="2" type="ORF">PMO01_02950</name>
</gene>
<accession>V8R7U4</accession>
<dbReference type="EMBL" id="AYMZ01000003">
    <property type="protein sequence ID" value="ETF07967.1"/>
    <property type="molecule type" value="Genomic_DNA"/>
</dbReference>
<comment type="caution">
    <text evidence="2">The sequence shown here is derived from an EMBL/GenBank/DDBJ whole genome shotgun (WGS) entry which is preliminary data.</text>
</comment>
<reference evidence="2" key="1">
    <citation type="journal article" date="2014" name="Genome Announc.">
        <title>Draft Genome Sequence of Pseudomonas moraviensis R28-S.</title>
        <authorList>
            <person name="Hunter S.S."/>
            <person name="Yano H."/>
            <person name="Loftie-Eaton W."/>
            <person name="Hughes J."/>
            <person name="De Gelder L."/>
            <person name="Stragier P."/>
            <person name="De Vos P."/>
            <person name="Settles M.L."/>
            <person name="Top E.M."/>
        </authorList>
    </citation>
    <scope>NUCLEOTIDE SEQUENCE [LARGE SCALE GENOMIC DNA]</scope>
    <source>
        <strain evidence="2">R28-S</strain>
    </source>
</reference>
<feature type="region of interest" description="Disordered" evidence="1">
    <location>
        <begin position="104"/>
        <end position="125"/>
    </location>
</feature>